<feature type="transmembrane region" description="Helical" evidence="6">
    <location>
        <begin position="417"/>
        <end position="438"/>
    </location>
</feature>
<dbReference type="InterPro" id="IPR020846">
    <property type="entry name" value="MFS_dom"/>
</dbReference>
<dbReference type="Pfam" id="PF07690">
    <property type="entry name" value="MFS_1"/>
    <property type="match status" value="1"/>
</dbReference>
<feature type="transmembrane region" description="Helical" evidence="6">
    <location>
        <begin position="219"/>
        <end position="241"/>
    </location>
</feature>
<feature type="transmembrane region" description="Helical" evidence="6">
    <location>
        <begin position="186"/>
        <end position="207"/>
    </location>
</feature>
<dbReference type="PANTHER" id="PTHR11662">
    <property type="entry name" value="SOLUTE CARRIER FAMILY 17"/>
    <property type="match status" value="1"/>
</dbReference>
<feature type="transmembrane region" description="Helical" evidence="6">
    <location>
        <begin position="444"/>
        <end position="465"/>
    </location>
</feature>
<protein>
    <recommendedName>
        <fullName evidence="7">Major facilitator superfamily (MFS) profile domain-containing protein</fullName>
    </recommendedName>
</protein>
<dbReference type="InterPro" id="IPR036259">
    <property type="entry name" value="MFS_trans_sf"/>
</dbReference>
<feature type="transmembrane region" description="Helical" evidence="6">
    <location>
        <begin position="520"/>
        <end position="544"/>
    </location>
</feature>
<dbReference type="EMBL" id="HBEF01001605">
    <property type="protein sequence ID" value="CAD8328930.1"/>
    <property type="molecule type" value="Transcribed_RNA"/>
</dbReference>
<evidence type="ECO:0000256" key="5">
    <source>
        <dbReference type="SAM" id="MobiDB-lite"/>
    </source>
</evidence>
<evidence type="ECO:0000313" key="8">
    <source>
        <dbReference type="EMBL" id="CAD8328930.1"/>
    </source>
</evidence>
<reference evidence="8" key="1">
    <citation type="submission" date="2021-01" db="EMBL/GenBank/DDBJ databases">
        <authorList>
            <person name="Corre E."/>
            <person name="Pelletier E."/>
            <person name="Niang G."/>
            <person name="Scheremetjew M."/>
            <person name="Finn R."/>
            <person name="Kale V."/>
            <person name="Holt S."/>
            <person name="Cochrane G."/>
            <person name="Meng A."/>
            <person name="Brown T."/>
            <person name="Cohen L."/>
        </authorList>
    </citation>
    <scope>NUCLEOTIDE SEQUENCE</scope>
    <source>
        <strain evidence="8">CCMP3328</strain>
    </source>
</reference>
<feature type="transmembrane region" description="Helical" evidence="6">
    <location>
        <begin position="486"/>
        <end position="508"/>
    </location>
</feature>
<feature type="transmembrane region" description="Helical" evidence="6">
    <location>
        <begin position="247"/>
        <end position="264"/>
    </location>
</feature>
<dbReference type="PROSITE" id="PS50850">
    <property type="entry name" value="MFS"/>
    <property type="match status" value="1"/>
</dbReference>
<feature type="domain" description="Major facilitator superfamily (MFS) profile" evidence="7">
    <location>
        <begin position="89"/>
        <end position="548"/>
    </location>
</feature>
<evidence type="ECO:0000256" key="1">
    <source>
        <dbReference type="ARBA" id="ARBA00004141"/>
    </source>
</evidence>
<evidence type="ECO:0000256" key="2">
    <source>
        <dbReference type="ARBA" id="ARBA00022692"/>
    </source>
</evidence>
<feature type="compositionally biased region" description="Low complexity" evidence="5">
    <location>
        <begin position="11"/>
        <end position="23"/>
    </location>
</feature>
<organism evidence="8">
    <name type="scientific">Craspedostauros australis</name>
    <dbReference type="NCBI Taxonomy" id="1486917"/>
    <lineage>
        <taxon>Eukaryota</taxon>
        <taxon>Sar</taxon>
        <taxon>Stramenopiles</taxon>
        <taxon>Ochrophyta</taxon>
        <taxon>Bacillariophyta</taxon>
        <taxon>Bacillariophyceae</taxon>
        <taxon>Bacillariophycidae</taxon>
        <taxon>Naviculales</taxon>
        <taxon>Naviculaceae</taxon>
        <taxon>Craspedostauros</taxon>
    </lineage>
</organism>
<keyword evidence="4 6" id="KW-0472">Membrane</keyword>
<keyword evidence="2 6" id="KW-0812">Transmembrane</keyword>
<dbReference type="PANTHER" id="PTHR11662:SF399">
    <property type="entry name" value="FI19708P1-RELATED"/>
    <property type="match status" value="1"/>
</dbReference>
<feature type="region of interest" description="Disordered" evidence="5">
    <location>
        <begin position="35"/>
        <end position="84"/>
    </location>
</feature>
<dbReference type="GO" id="GO:0016020">
    <property type="term" value="C:membrane"/>
    <property type="evidence" value="ECO:0007669"/>
    <property type="project" value="UniProtKB-SubCell"/>
</dbReference>
<dbReference type="GO" id="GO:0022857">
    <property type="term" value="F:transmembrane transporter activity"/>
    <property type="evidence" value="ECO:0007669"/>
    <property type="project" value="InterPro"/>
</dbReference>
<dbReference type="InterPro" id="IPR011701">
    <property type="entry name" value="MFS"/>
</dbReference>
<gene>
    <name evidence="8" type="ORF">CAUS1442_LOCUS1028</name>
</gene>
<dbReference type="SUPFAM" id="SSF103473">
    <property type="entry name" value="MFS general substrate transporter"/>
    <property type="match status" value="1"/>
</dbReference>
<sequence length="571" mass="60884">MHTEAAAQGDAPSSSSSALPSSSTLPLIRVSTVSAGGIDGNTKQRTIKDIRTSTNTQHREQLPLHREQVEGKQASEAPMMEDTRQQPSTTFMLSCARFASAVARLSLGPLLPLLTASLKFSEHDTPALLSAFSSGYVLTQVAGGYFADRFGYRSVISASLIVSSLLVFCLTLPMAFATAASTWIQIYFLLGLVSGPLFPAGSTAITLEVRREDRATAAAIVDAAAAAGTTVAAMTPLMATYFGGWRPIFQCTSAGLLMIAYMLWNSNGKQRLDDAALVAAKKLDSTTGMESHHQSPHRPEQSQPSHQQHQQLQQQKRHNRQSPNPVDVAGSSSSWELLSALMHPMALGTYLCHGCDNFTKYSLSSWSATMLVQHHGVSPSWVGILLGMQEAIGFFSRIFLSVHMSGRELKSKRAMGIYRATVSVTSFVVQAMALKFAFGASAAIWQTVAGFMISALASGGHSIGYRPFYLEMNDKHSGSISGFGNTLASMASIAGPVLLGIAVANASGDGDATIQPGSQWAGVGSMLLLVNCVGAGTSAAMLVATTKRDRQYGLAWYVLWIAYRMGTHLVA</sequence>
<feature type="compositionally biased region" description="Basic and acidic residues" evidence="5">
    <location>
        <begin position="46"/>
        <end position="70"/>
    </location>
</feature>
<evidence type="ECO:0000259" key="7">
    <source>
        <dbReference type="PROSITE" id="PS50850"/>
    </source>
</evidence>
<dbReference type="AlphaFoldDB" id="A0A7R9WM97"/>
<feature type="compositionally biased region" description="Low complexity" evidence="5">
    <location>
        <begin position="301"/>
        <end position="314"/>
    </location>
</feature>
<dbReference type="Gene3D" id="1.20.1250.20">
    <property type="entry name" value="MFS general substrate transporter like domains"/>
    <property type="match status" value="2"/>
</dbReference>
<proteinExistence type="predicted"/>
<evidence type="ECO:0000256" key="6">
    <source>
        <dbReference type="SAM" id="Phobius"/>
    </source>
</evidence>
<keyword evidence="3 6" id="KW-1133">Transmembrane helix</keyword>
<name>A0A7R9WM97_9STRA</name>
<feature type="region of interest" description="Disordered" evidence="5">
    <location>
        <begin position="285"/>
        <end position="331"/>
    </location>
</feature>
<feature type="compositionally biased region" description="Basic and acidic residues" evidence="5">
    <location>
        <begin position="290"/>
        <end position="300"/>
    </location>
</feature>
<comment type="subcellular location">
    <subcellularLocation>
        <location evidence="1">Membrane</location>
        <topology evidence="1">Multi-pass membrane protein</topology>
    </subcellularLocation>
</comment>
<feature type="transmembrane region" description="Helical" evidence="6">
    <location>
        <begin position="159"/>
        <end position="180"/>
    </location>
</feature>
<evidence type="ECO:0000256" key="3">
    <source>
        <dbReference type="ARBA" id="ARBA00022989"/>
    </source>
</evidence>
<feature type="region of interest" description="Disordered" evidence="5">
    <location>
        <begin position="1"/>
        <end position="23"/>
    </location>
</feature>
<evidence type="ECO:0000256" key="4">
    <source>
        <dbReference type="ARBA" id="ARBA00023136"/>
    </source>
</evidence>
<accession>A0A7R9WM97</accession>
<dbReference type="InterPro" id="IPR050382">
    <property type="entry name" value="MFS_Na/Anion_cotransporter"/>
</dbReference>